<dbReference type="InterPro" id="IPR003370">
    <property type="entry name" value="Chromate_transpt"/>
</dbReference>
<dbReference type="EMBL" id="DTFV01000015">
    <property type="protein sequence ID" value="HGI29855.1"/>
    <property type="molecule type" value="Genomic_DNA"/>
</dbReference>
<evidence type="ECO:0000256" key="4">
    <source>
        <dbReference type="ARBA" id="ARBA00022692"/>
    </source>
</evidence>
<dbReference type="AlphaFoldDB" id="A0A7V3YEY5"/>
<feature type="transmembrane region" description="Helical" evidence="7">
    <location>
        <begin position="124"/>
        <end position="143"/>
    </location>
</feature>
<sequence length="168" mass="17905">MFGGHYAMIPILRHIVIARYAWISEKEFLDLWAISESTPGPTALNAATYIGYKTHGFLGAVVATLGVIMAPFLVMLIVAIGIHRYYNHLVVRSILCGLRGAIIALVASALISIVTGVYKGLNVWQAGVTSAVAMAAFLAVAFFKQNPLVALGLSALVGLGAGFFGLWR</sequence>
<evidence type="ECO:0000313" key="8">
    <source>
        <dbReference type="EMBL" id="HGI29855.1"/>
    </source>
</evidence>
<keyword evidence="6 7" id="KW-0472">Membrane</keyword>
<dbReference type="GO" id="GO:0015109">
    <property type="term" value="F:chromate transmembrane transporter activity"/>
    <property type="evidence" value="ECO:0007669"/>
    <property type="project" value="InterPro"/>
</dbReference>
<comment type="caution">
    <text evidence="8">The sequence shown here is derived from an EMBL/GenBank/DDBJ whole genome shotgun (WGS) entry which is preliminary data.</text>
</comment>
<comment type="subcellular location">
    <subcellularLocation>
        <location evidence="1">Cell membrane</location>
        <topology evidence="1">Multi-pass membrane protein</topology>
    </subcellularLocation>
</comment>
<dbReference type="PANTHER" id="PTHR43663">
    <property type="entry name" value="CHROMATE TRANSPORT PROTEIN-RELATED"/>
    <property type="match status" value="1"/>
</dbReference>
<dbReference type="PANTHER" id="PTHR43663:SF1">
    <property type="entry name" value="CHROMATE TRANSPORTER"/>
    <property type="match status" value="1"/>
</dbReference>
<evidence type="ECO:0000256" key="1">
    <source>
        <dbReference type="ARBA" id="ARBA00004651"/>
    </source>
</evidence>
<evidence type="ECO:0000256" key="2">
    <source>
        <dbReference type="ARBA" id="ARBA00005262"/>
    </source>
</evidence>
<evidence type="ECO:0000256" key="5">
    <source>
        <dbReference type="ARBA" id="ARBA00022989"/>
    </source>
</evidence>
<name>A0A7V3YEY5_9BACT</name>
<protein>
    <submittedName>
        <fullName evidence="8">Chromate transporter</fullName>
    </submittedName>
</protein>
<organism evidence="8">
    <name type="scientific">Candidatus Caldatribacterium californiense</name>
    <dbReference type="NCBI Taxonomy" id="1454726"/>
    <lineage>
        <taxon>Bacteria</taxon>
        <taxon>Pseudomonadati</taxon>
        <taxon>Atribacterota</taxon>
        <taxon>Atribacteria</taxon>
        <taxon>Atribacterales</taxon>
        <taxon>Candidatus Caldatribacteriaceae</taxon>
        <taxon>Candidatus Caldatribacterium</taxon>
    </lineage>
</organism>
<evidence type="ECO:0000256" key="6">
    <source>
        <dbReference type="ARBA" id="ARBA00023136"/>
    </source>
</evidence>
<keyword evidence="5 7" id="KW-1133">Transmembrane helix</keyword>
<keyword evidence="3" id="KW-1003">Cell membrane</keyword>
<gene>
    <name evidence="8" type="ORF">ENV30_00860</name>
</gene>
<feature type="transmembrane region" description="Helical" evidence="7">
    <location>
        <begin position="57"/>
        <end position="82"/>
    </location>
</feature>
<accession>A0A7V3YEY5</accession>
<dbReference type="GO" id="GO:0005886">
    <property type="term" value="C:plasma membrane"/>
    <property type="evidence" value="ECO:0007669"/>
    <property type="project" value="UniProtKB-SubCell"/>
</dbReference>
<feature type="transmembrane region" description="Helical" evidence="7">
    <location>
        <begin position="148"/>
        <end position="167"/>
    </location>
</feature>
<keyword evidence="4 7" id="KW-0812">Transmembrane</keyword>
<evidence type="ECO:0000256" key="3">
    <source>
        <dbReference type="ARBA" id="ARBA00022475"/>
    </source>
</evidence>
<feature type="transmembrane region" description="Helical" evidence="7">
    <location>
        <begin position="94"/>
        <end position="118"/>
    </location>
</feature>
<dbReference type="Pfam" id="PF02417">
    <property type="entry name" value="Chromate_transp"/>
    <property type="match status" value="1"/>
</dbReference>
<reference evidence="8" key="1">
    <citation type="journal article" date="2020" name="mSystems">
        <title>Genome- and Community-Level Interaction Insights into Carbon Utilization and Element Cycling Functions of Hydrothermarchaeota in Hydrothermal Sediment.</title>
        <authorList>
            <person name="Zhou Z."/>
            <person name="Liu Y."/>
            <person name="Xu W."/>
            <person name="Pan J."/>
            <person name="Luo Z.H."/>
            <person name="Li M."/>
        </authorList>
    </citation>
    <scope>NUCLEOTIDE SEQUENCE [LARGE SCALE GENOMIC DNA]</scope>
    <source>
        <strain evidence="8">SpSt-747</strain>
    </source>
</reference>
<dbReference type="InterPro" id="IPR052518">
    <property type="entry name" value="CHR_Transporter"/>
</dbReference>
<proteinExistence type="inferred from homology"/>
<comment type="similarity">
    <text evidence="2">Belongs to the chromate ion transporter (CHR) (TC 2.A.51) family.</text>
</comment>
<evidence type="ECO:0000256" key="7">
    <source>
        <dbReference type="SAM" id="Phobius"/>
    </source>
</evidence>